<protein>
    <submittedName>
        <fullName evidence="1">Uncharacterized protein</fullName>
    </submittedName>
</protein>
<keyword evidence="2" id="KW-1185">Reference proteome</keyword>
<evidence type="ECO:0000313" key="1">
    <source>
        <dbReference type="EMBL" id="KAK3331765.1"/>
    </source>
</evidence>
<reference evidence="1" key="2">
    <citation type="submission" date="2023-06" db="EMBL/GenBank/DDBJ databases">
        <authorList>
            <consortium name="Lawrence Berkeley National Laboratory"/>
            <person name="Haridas S."/>
            <person name="Hensen N."/>
            <person name="Bonometti L."/>
            <person name="Westerberg I."/>
            <person name="Brannstrom I.O."/>
            <person name="Guillou S."/>
            <person name="Cros-Aarteil S."/>
            <person name="Calhoun S."/>
            <person name="Kuo A."/>
            <person name="Mondo S."/>
            <person name="Pangilinan J."/>
            <person name="Riley R."/>
            <person name="Labutti K."/>
            <person name="Andreopoulos B."/>
            <person name="Lipzen A."/>
            <person name="Chen C."/>
            <person name="Yanf M."/>
            <person name="Daum C."/>
            <person name="Ng V."/>
            <person name="Clum A."/>
            <person name="Steindorff A."/>
            <person name="Ohm R."/>
            <person name="Martin F."/>
            <person name="Silar P."/>
            <person name="Natvig D."/>
            <person name="Lalanne C."/>
            <person name="Gautier V."/>
            <person name="Ament-Velasquez S.L."/>
            <person name="Kruys A."/>
            <person name="Hutchinson M.I."/>
            <person name="Powell A.J."/>
            <person name="Barry K."/>
            <person name="Miller A.N."/>
            <person name="Grigoriev I.V."/>
            <person name="Debuchy R."/>
            <person name="Gladieux P."/>
            <person name="Thoren M.H."/>
            <person name="Johannesson H."/>
        </authorList>
    </citation>
    <scope>NUCLEOTIDE SEQUENCE</scope>
    <source>
        <strain evidence="1">SMH4131-1</strain>
    </source>
</reference>
<dbReference type="Proteomes" id="UP001286456">
    <property type="component" value="Unassembled WGS sequence"/>
</dbReference>
<dbReference type="EMBL" id="JAUEPO010000002">
    <property type="protein sequence ID" value="KAK3331765.1"/>
    <property type="molecule type" value="Genomic_DNA"/>
</dbReference>
<sequence length="205" mass="22853">MNLTEVSLPAVRVVGVPVVGFDWSRILTCHIMKGRKKQIEVRFHCFSANDPRLGRVSPGSKGASVCSTPFFFFPFSAAATRDRPGYTSRPNASSFWKDWWWLLFACSLFSFIVFGGKPHFLVVDGCLPTYVLSLSTGLNHITQPSPSPWNILGGELHLDKNGFSLALGIERSTTLANIDLKRKVSSILCTLFPHWCINSRPAIHR</sequence>
<name>A0AAE0IVL3_9PEZI</name>
<dbReference type="AlphaFoldDB" id="A0AAE0IVL3"/>
<gene>
    <name evidence="1" type="ORF">B0T19DRAFT_86266</name>
</gene>
<accession>A0AAE0IVL3</accession>
<proteinExistence type="predicted"/>
<organism evidence="1 2">
    <name type="scientific">Cercophora scortea</name>
    <dbReference type="NCBI Taxonomy" id="314031"/>
    <lineage>
        <taxon>Eukaryota</taxon>
        <taxon>Fungi</taxon>
        <taxon>Dikarya</taxon>
        <taxon>Ascomycota</taxon>
        <taxon>Pezizomycotina</taxon>
        <taxon>Sordariomycetes</taxon>
        <taxon>Sordariomycetidae</taxon>
        <taxon>Sordariales</taxon>
        <taxon>Lasiosphaeriaceae</taxon>
        <taxon>Cercophora</taxon>
    </lineage>
</organism>
<reference evidence="1" key="1">
    <citation type="journal article" date="2023" name="Mol. Phylogenet. Evol.">
        <title>Genome-scale phylogeny and comparative genomics of the fungal order Sordariales.</title>
        <authorList>
            <person name="Hensen N."/>
            <person name="Bonometti L."/>
            <person name="Westerberg I."/>
            <person name="Brannstrom I.O."/>
            <person name="Guillou S."/>
            <person name="Cros-Aarteil S."/>
            <person name="Calhoun S."/>
            <person name="Haridas S."/>
            <person name="Kuo A."/>
            <person name="Mondo S."/>
            <person name="Pangilinan J."/>
            <person name="Riley R."/>
            <person name="LaButti K."/>
            <person name="Andreopoulos B."/>
            <person name="Lipzen A."/>
            <person name="Chen C."/>
            <person name="Yan M."/>
            <person name="Daum C."/>
            <person name="Ng V."/>
            <person name="Clum A."/>
            <person name="Steindorff A."/>
            <person name="Ohm R.A."/>
            <person name="Martin F."/>
            <person name="Silar P."/>
            <person name="Natvig D.O."/>
            <person name="Lalanne C."/>
            <person name="Gautier V."/>
            <person name="Ament-Velasquez S.L."/>
            <person name="Kruys A."/>
            <person name="Hutchinson M.I."/>
            <person name="Powell A.J."/>
            <person name="Barry K."/>
            <person name="Miller A.N."/>
            <person name="Grigoriev I.V."/>
            <person name="Debuchy R."/>
            <person name="Gladieux P."/>
            <person name="Hiltunen Thoren M."/>
            <person name="Johannesson H."/>
        </authorList>
    </citation>
    <scope>NUCLEOTIDE SEQUENCE</scope>
    <source>
        <strain evidence="1">SMH4131-1</strain>
    </source>
</reference>
<evidence type="ECO:0000313" key="2">
    <source>
        <dbReference type="Proteomes" id="UP001286456"/>
    </source>
</evidence>
<comment type="caution">
    <text evidence="1">The sequence shown here is derived from an EMBL/GenBank/DDBJ whole genome shotgun (WGS) entry which is preliminary data.</text>
</comment>